<feature type="domain" description="HTH marR-type" evidence="4">
    <location>
        <begin position="8"/>
        <end position="141"/>
    </location>
</feature>
<dbReference type="PRINTS" id="PR00598">
    <property type="entry name" value="HTHMARR"/>
</dbReference>
<evidence type="ECO:0000313" key="5">
    <source>
        <dbReference type="EMBL" id="MFC5514977.1"/>
    </source>
</evidence>
<name>A0ABW0PTE1_9HYPH</name>
<gene>
    <name evidence="5" type="ORF">ACFPP9_04265</name>
</gene>
<dbReference type="EMBL" id="JBHSML010000002">
    <property type="protein sequence ID" value="MFC5514977.1"/>
    <property type="molecule type" value="Genomic_DNA"/>
</dbReference>
<dbReference type="InterPro" id="IPR039422">
    <property type="entry name" value="MarR/SlyA-like"/>
</dbReference>
<dbReference type="RefSeq" id="WP_266342988.1">
    <property type="nucleotide sequence ID" value="NZ_JAPKNH010000002.1"/>
</dbReference>
<sequence length="157" mass="17182">MATYKNRPKTFLGRLSQASRAMRTCFDAELKTLDLTLARGRLMLHLVSASHVVTQAELSDVLDVEHPTIVRLLDGLEQSGHVERQPLPGDRRAKSVVLTAEGQVIGERVLRMTDTLSDRLLAGIAPADIDVAERVLVALSDNIARAFGEETEQEPAA</sequence>
<dbReference type="SMART" id="SM00347">
    <property type="entry name" value="HTH_MARR"/>
    <property type="match status" value="1"/>
</dbReference>
<accession>A0ABW0PTE1</accession>
<comment type="caution">
    <text evidence="5">The sequence shown here is derived from an EMBL/GenBank/DDBJ whole genome shotgun (WGS) entry which is preliminary data.</text>
</comment>
<keyword evidence="2" id="KW-0238">DNA-binding</keyword>
<dbReference type="Proteomes" id="UP001596150">
    <property type="component" value="Unassembled WGS sequence"/>
</dbReference>
<dbReference type="Gene3D" id="1.10.10.10">
    <property type="entry name" value="Winged helix-like DNA-binding domain superfamily/Winged helix DNA-binding domain"/>
    <property type="match status" value="1"/>
</dbReference>
<dbReference type="Pfam" id="PF12802">
    <property type="entry name" value="MarR_2"/>
    <property type="match status" value="1"/>
</dbReference>
<evidence type="ECO:0000313" key="6">
    <source>
        <dbReference type="Proteomes" id="UP001596150"/>
    </source>
</evidence>
<proteinExistence type="predicted"/>
<dbReference type="InterPro" id="IPR000835">
    <property type="entry name" value="HTH_MarR-typ"/>
</dbReference>
<protein>
    <submittedName>
        <fullName evidence="5">MarR family winged helix-turn-helix transcriptional regulator</fullName>
    </submittedName>
</protein>
<evidence type="ECO:0000256" key="3">
    <source>
        <dbReference type="ARBA" id="ARBA00023163"/>
    </source>
</evidence>
<reference evidence="6" key="1">
    <citation type="journal article" date="2019" name="Int. J. Syst. Evol. Microbiol.">
        <title>The Global Catalogue of Microorganisms (GCM) 10K type strain sequencing project: providing services to taxonomists for standard genome sequencing and annotation.</title>
        <authorList>
            <consortium name="The Broad Institute Genomics Platform"/>
            <consortium name="The Broad Institute Genome Sequencing Center for Infectious Disease"/>
            <person name="Wu L."/>
            <person name="Ma J."/>
        </authorList>
    </citation>
    <scope>NUCLEOTIDE SEQUENCE [LARGE SCALE GENOMIC DNA]</scope>
    <source>
        <strain evidence="6">KACC 12633</strain>
    </source>
</reference>
<organism evidence="5 6">
    <name type="scientific">Kaistia terrae</name>
    <dbReference type="NCBI Taxonomy" id="537017"/>
    <lineage>
        <taxon>Bacteria</taxon>
        <taxon>Pseudomonadati</taxon>
        <taxon>Pseudomonadota</taxon>
        <taxon>Alphaproteobacteria</taxon>
        <taxon>Hyphomicrobiales</taxon>
        <taxon>Kaistiaceae</taxon>
        <taxon>Kaistia</taxon>
    </lineage>
</organism>
<dbReference type="InterPro" id="IPR036388">
    <property type="entry name" value="WH-like_DNA-bd_sf"/>
</dbReference>
<keyword evidence="1" id="KW-0805">Transcription regulation</keyword>
<keyword evidence="6" id="KW-1185">Reference proteome</keyword>
<dbReference type="SUPFAM" id="SSF46785">
    <property type="entry name" value="Winged helix' DNA-binding domain"/>
    <property type="match status" value="1"/>
</dbReference>
<evidence type="ECO:0000256" key="1">
    <source>
        <dbReference type="ARBA" id="ARBA00023015"/>
    </source>
</evidence>
<dbReference type="InterPro" id="IPR036390">
    <property type="entry name" value="WH_DNA-bd_sf"/>
</dbReference>
<dbReference type="PANTHER" id="PTHR33164:SF64">
    <property type="entry name" value="TRANSCRIPTIONAL REGULATOR SLYA"/>
    <property type="match status" value="1"/>
</dbReference>
<keyword evidence="3" id="KW-0804">Transcription</keyword>
<evidence type="ECO:0000259" key="4">
    <source>
        <dbReference type="PROSITE" id="PS50995"/>
    </source>
</evidence>
<dbReference type="InterPro" id="IPR023187">
    <property type="entry name" value="Tscrpt_reg_MarR-type_CS"/>
</dbReference>
<evidence type="ECO:0000256" key="2">
    <source>
        <dbReference type="ARBA" id="ARBA00023125"/>
    </source>
</evidence>
<dbReference type="PROSITE" id="PS01117">
    <property type="entry name" value="HTH_MARR_1"/>
    <property type="match status" value="1"/>
</dbReference>
<dbReference type="PANTHER" id="PTHR33164">
    <property type="entry name" value="TRANSCRIPTIONAL REGULATOR, MARR FAMILY"/>
    <property type="match status" value="1"/>
</dbReference>
<dbReference type="PROSITE" id="PS50995">
    <property type="entry name" value="HTH_MARR_2"/>
    <property type="match status" value="1"/>
</dbReference>